<dbReference type="AlphaFoldDB" id="A0A1V3XWD8"/>
<dbReference type="Proteomes" id="UP000189229">
    <property type="component" value="Unassembled WGS sequence"/>
</dbReference>
<dbReference type="EMBL" id="MVBN01000001">
    <property type="protein sequence ID" value="OOK83539.1"/>
    <property type="molecule type" value="Genomic_DNA"/>
</dbReference>
<organism evidence="2 3">
    <name type="scientific">Mycobacterium kansasii</name>
    <dbReference type="NCBI Taxonomy" id="1768"/>
    <lineage>
        <taxon>Bacteria</taxon>
        <taxon>Bacillati</taxon>
        <taxon>Actinomycetota</taxon>
        <taxon>Actinomycetes</taxon>
        <taxon>Mycobacteriales</taxon>
        <taxon>Mycobacteriaceae</taxon>
        <taxon>Mycobacterium</taxon>
    </lineage>
</organism>
<reference evidence="3 4" key="1">
    <citation type="submission" date="2017-02" db="EMBL/GenBank/DDBJ databases">
        <title>Complete genome sequences of Mycobacterium kansasii strains isolated from rhesus macaques.</title>
        <authorList>
            <person name="Panda A."/>
            <person name="Nagaraj S."/>
            <person name="Zhao X."/>
            <person name="Tettelin H."/>
            <person name="Detolla L.J."/>
        </authorList>
    </citation>
    <scope>NUCLEOTIDE SEQUENCE [LARGE SCALE GENOMIC DNA]</scope>
    <source>
        <strain evidence="2 3">11-3469</strain>
        <strain evidence="1 4">11-3813</strain>
    </source>
</reference>
<proteinExistence type="predicted"/>
<name>A0A1V3XWD8_MYCKA</name>
<accession>A0A1V3XWD8</accession>
<protein>
    <submittedName>
        <fullName evidence="2">Uncharacterized protein</fullName>
    </submittedName>
</protein>
<comment type="caution">
    <text evidence="2">The sequence shown here is derived from an EMBL/GenBank/DDBJ whole genome shotgun (WGS) entry which is preliminary data.</text>
</comment>
<dbReference type="EMBL" id="MVBM01000008">
    <property type="protein sequence ID" value="OOK67804.1"/>
    <property type="molecule type" value="Genomic_DNA"/>
</dbReference>
<sequence length="46" mass="5225">MLRHPKDAEAEQNSRRTATWRHYRIQRTKRTVGVGDAAPAATTYVG</sequence>
<evidence type="ECO:0000313" key="2">
    <source>
        <dbReference type="EMBL" id="OOK83539.1"/>
    </source>
</evidence>
<evidence type="ECO:0000313" key="1">
    <source>
        <dbReference type="EMBL" id="OOK67804.1"/>
    </source>
</evidence>
<gene>
    <name evidence="2" type="ORF">BZL29_0237</name>
    <name evidence="1" type="ORF">BZL30_7693</name>
</gene>
<dbReference type="Proteomes" id="UP000188532">
    <property type="component" value="Unassembled WGS sequence"/>
</dbReference>
<evidence type="ECO:0000313" key="4">
    <source>
        <dbReference type="Proteomes" id="UP000189229"/>
    </source>
</evidence>
<evidence type="ECO:0000313" key="3">
    <source>
        <dbReference type="Proteomes" id="UP000188532"/>
    </source>
</evidence>